<name>A0ABP8XGK3_9MICC</name>
<evidence type="ECO:0000313" key="2">
    <source>
        <dbReference type="EMBL" id="GAA4705740.1"/>
    </source>
</evidence>
<organism evidence="2 3">
    <name type="scientific">Kocuria gwangalliensis</name>
    <dbReference type="NCBI Taxonomy" id="501592"/>
    <lineage>
        <taxon>Bacteria</taxon>
        <taxon>Bacillati</taxon>
        <taxon>Actinomycetota</taxon>
        <taxon>Actinomycetes</taxon>
        <taxon>Micrococcales</taxon>
        <taxon>Micrococcaceae</taxon>
        <taxon>Kocuria</taxon>
    </lineage>
</organism>
<feature type="region of interest" description="Disordered" evidence="1">
    <location>
        <begin position="1"/>
        <end position="27"/>
    </location>
</feature>
<dbReference type="EMBL" id="BAABLN010000035">
    <property type="protein sequence ID" value="GAA4705740.1"/>
    <property type="molecule type" value="Genomic_DNA"/>
</dbReference>
<sequence>MVKKVTPAQLRAATNTAQRQQKQAIDKYNREARRYNAAAK</sequence>
<accession>A0ABP8XGK3</accession>
<reference evidence="3" key="1">
    <citation type="journal article" date="2019" name="Int. J. Syst. Evol. Microbiol.">
        <title>The Global Catalogue of Microorganisms (GCM) 10K type strain sequencing project: providing services to taxonomists for standard genome sequencing and annotation.</title>
        <authorList>
            <consortium name="The Broad Institute Genomics Platform"/>
            <consortium name="The Broad Institute Genome Sequencing Center for Infectious Disease"/>
            <person name="Wu L."/>
            <person name="Ma J."/>
        </authorList>
    </citation>
    <scope>NUCLEOTIDE SEQUENCE [LARGE SCALE GENOMIC DNA]</scope>
    <source>
        <strain evidence="3">JCM 18958</strain>
    </source>
</reference>
<comment type="caution">
    <text evidence="2">The sequence shown here is derived from an EMBL/GenBank/DDBJ whole genome shotgun (WGS) entry which is preliminary data.</text>
</comment>
<evidence type="ECO:0000256" key="1">
    <source>
        <dbReference type="SAM" id="MobiDB-lite"/>
    </source>
</evidence>
<evidence type="ECO:0000313" key="3">
    <source>
        <dbReference type="Proteomes" id="UP001501446"/>
    </source>
</evidence>
<dbReference type="RefSeq" id="WP_345311787.1">
    <property type="nucleotide sequence ID" value="NZ_BAABLN010000035.1"/>
</dbReference>
<keyword evidence="3" id="KW-1185">Reference proteome</keyword>
<proteinExistence type="predicted"/>
<protein>
    <submittedName>
        <fullName evidence="2">Uncharacterized protein</fullName>
    </submittedName>
</protein>
<dbReference type="Proteomes" id="UP001501446">
    <property type="component" value="Unassembled WGS sequence"/>
</dbReference>
<gene>
    <name evidence="2" type="ORF">GCM10025781_26310</name>
</gene>
<feature type="compositionally biased region" description="Polar residues" evidence="1">
    <location>
        <begin position="12"/>
        <end position="23"/>
    </location>
</feature>